<evidence type="ECO:0000313" key="8">
    <source>
        <dbReference type="EMBL" id="KAF5841851.1"/>
    </source>
</evidence>
<feature type="compositionally biased region" description="Polar residues" evidence="6">
    <location>
        <begin position="500"/>
        <end position="509"/>
    </location>
</feature>
<accession>A0ABQ7H4R5</accession>
<evidence type="ECO:0000256" key="3">
    <source>
        <dbReference type="ARBA" id="ARBA00022989"/>
    </source>
</evidence>
<evidence type="ECO:0000256" key="1">
    <source>
        <dbReference type="ARBA" id="ARBA00004141"/>
    </source>
</evidence>
<protein>
    <submittedName>
        <fullName evidence="8">Formate/nitrite transporter-domain-containing protein</fullName>
    </submittedName>
</protein>
<evidence type="ECO:0000256" key="5">
    <source>
        <dbReference type="ARBA" id="ARBA00049660"/>
    </source>
</evidence>
<gene>
    <name evidence="8" type="ORF">DUNSADRAFT_10914</name>
</gene>
<comment type="similarity">
    <text evidence="5">Belongs to the FNT transporter (TC 1.A.16) family.</text>
</comment>
<dbReference type="InterPro" id="IPR024002">
    <property type="entry name" value="For/NO2_transpt_CS"/>
</dbReference>
<dbReference type="Gene3D" id="1.20.1080.10">
    <property type="entry name" value="Glycerol uptake facilitator protein"/>
    <property type="match status" value="1"/>
</dbReference>
<evidence type="ECO:0000256" key="4">
    <source>
        <dbReference type="ARBA" id="ARBA00023136"/>
    </source>
</evidence>
<feature type="transmembrane region" description="Helical" evidence="7">
    <location>
        <begin position="412"/>
        <end position="436"/>
    </location>
</feature>
<keyword evidence="9" id="KW-1185">Reference proteome</keyword>
<evidence type="ECO:0000256" key="7">
    <source>
        <dbReference type="SAM" id="Phobius"/>
    </source>
</evidence>
<sequence>MGSHYPNSPFHTIPENREPSSQTSDTPSSEHAPVSSSPLLPVEPGAVTIDMQANGGLHSDTAAMNGMEPRKAGNAGKLGRSSVNVASIVRRDSAALRKQSSTRSSFAPVANLDRYCVTGRVYHPEHLHGHRQYGDGPTVPLLKAKSGQEGTYPDDDGRASVAFDAPLTDRPTMNHQGEDEGFQHASAGGGMMPPQPPMPKWPANWQSAAFEAVSQKRSYILSPPEIYAEIAHVGGEKAKYSWYKLVLLSVLAGAYVGFGYTTALQVGGNMNQAPSNPDKSEVNLGVFKALVGAMGFPFAFTIIVVMGAELFTSMCAYTAAAWWEGKCTVVDALRMMFITWFGNFAGTALMVGFMVATNTYEDGKDGYLKYGAEHKVSDSWGATFAKGILANWLVGIATWMANAAQDMTGKFVGIWLPISAFAAIGYEHCIANQFVIPMAIARGASIDARHFVAYNLIPATVGNWVGGAFFISTAYAFIYGRTPPRLYAWFEEKLGRAQQVDSNNSSAQPLTGKGESTKGK</sequence>
<feature type="transmembrane region" description="Helical" evidence="7">
    <location>
        <begin position="286"/>
        <end position="311"/>
    </location>
</feature>
<evidence type="ECO:0000256" key="6">
    <source>
        <dbReference type="SAM" id="MobiDB-lite"/>
    </source>
</evidence>
<feature type="region of interest" description="Disordered" evidence="6">
    <location>
        <begin position="1"/>
        <end position="43"/>
    </location>
</feature>
<feature type="compositionally biased region" description="Low complexity" evidence="6">
    <location>
        <begin position="33"/>
        <end position="42"/>
    </location>
</feature>
<dbReference type="PROSITE" id="PS01005">
    <property type="entry name" value="FORMATE_NITRITE_TP_1"/>
    <property type="match status" value="1"/>
</dbReference>
<feature type="region of interest" description="Disordered" evidence="6">
    <location>
        <begin position="56"/>
        <end position="78"/>
    </location>
</feature>
<comment type="subcellular location">
    <subcellularLocation>
        <location evidence="1">Membrane</location>
        <topology evidence="1">Multi-pass membrane protein</topology>
    </subcellularLocation>
</comment>
<dbReference type="InterPro" id="IPR023271">
    <property type="entry name" value="Aquaporin-like"/>
</dbReference>
<dbReference type="InterPro" id="IPR000292">
    <property type="entry name" value="For/NO2_transpt"/>
</dbReference>
<comment type="caution">
    <text evidence="8">The sequence shown here is derived from an EMBL/GenBank/DDBJ whole genome shotgun (WGS) entry which is preliminary data.</text>
</comment>
<keyword evidence="2 7" id="KW-0812">Transmembrane</keyword>
<feature type="transmembrane region" description="Helical" evidence="7">
    <location>
        <begin position="245"/>
        <end position="266"/>
    </location>
</feature>
<feature type="region of interest" description="Disordered" evidence="6">
    <location>
        <begin position="500"/>
        <end position="520"/>
    </location>
</feature>
<feature type="compositionally biased region" description="Polar residues" evidence="6">
    <location>
        <begin position="19"/>
        <end position="29"/>
    </location>
</feature>
<feature type="transmembrane region" description="Helical" evidence="7">
    <location>
        <begin position="332"/>
        <end position="360"/>
    </location>
</feature>
<dbReference type="PANTHER" id="PTHR30520:SF6">
    <property type="entry name" value="FORMATE_NITRATE FAMILY TRANSPORTER (EUROFUNG)"/>
    <property type="match status" value="1"/>
</dbReference>
<dbReference type="Proteomes" id="UP000815325">
    <property type="component" value="Unassembled WGS sequence"/>
</dbReference>
<dbReference type="Pfam" id="PF01226">
    <property type="entry name" value="Form_Nir_trans"/>
    <property type="match status" value="1"/>
</dbReference>
<name>A0ABQ7H4R5_DUNSA</name>
<dbReference type="PANTHER" id="PTHR30520">
    <property type="entry name" value="FORMATE TRANSPORTER-RELATED"/>
    <property type="match status" value="1"/>
</dbReference>
<feature type="region of interest" description="Disordered" evidence="6">
    <location>
        <begin position="127"/>
        <end position="158"/>
    </location>
</feature>
<keyword evidence="4 7" id="KW-0472">Membrane</keyword>
<feature type="compositionally biased region" description="Polar residues" evidence="6">
    <location>
        <begin position="1"/>
        <end position="10"/>
    </location>
</feature>
<proteinExistence type="inferred from homology"/>
<evidence type="ECO:0000313" key="9">
    <source>
        <dbReference type="Proteomes" id="UP000815325"/>
    </source>
</evidence>
<reference evidence="8" key="1">
    <citation type="submission" date="2017-08" db="EMBL/GenBank/DDBJ databases">
        <authorList>
            <person name="Polle J.E."/>
            <person name="Barry K."/>
            <person name="Cushman J."/>
            <person name="Schmutz J."/>
            <person name="Tran D."/>
            <person name="Hathwaick L.T."/>
            <person name="Yim W.C."/>
            <person name="Jenkins J."/>
            <person name="Mckie-Krisberg Z.M."/>
            <person name="Prochnik S."/>
            <person name="Lindquist E."/>
            <person name="Dockter R.B."/>
            <person name="Adam C."/>
            <person name="Molina H."/>
            <person name="Bunkerborg J."/>
            <person name="Jin E."/>
            <person name="Buchheim M."/>
            <person name="Magnuson J."/>
        </authorList>
    </citation>
    <scope>NUCLEOTIDE SEQUENCE</scope>
    <source>
        <strain evidence="8">CCAP 19/18</strain>
    </source>
</reference>
<keyword evidence="3 7" id="KW-1133">Transmembrane helix</keyword>
<evidence type="ECO:0000256" key="2">
    <source>
        <dbReference type="ARBA" id="ARBA00022692"/>
    </source>
</evidence>
<dbReference type="EMBL" id="MU069475">
    <property type="protein sequence ID" value="KAF5841851.1"/>
    <property type="molecule type" value="Genomic_DNA"/>
</dbReference>
<feature type="transmembrane region" description="Helical" evidence="7">
    <location>
        <begin position="380"/>
        <end position="400"/>
    </location>
</feature>
<feature type="transmembrane region" description="Helical" evidence="7">
    <location>
        <begin position="456"/>
        <end position="478"/>
    </location>
</feature>
<organism evidence="8 9">
    <name type="scientific">Dunaliella salina</name>
    <name type="common">Green alga</name>
    <name type="synonym">Protococcus salinus</name>
    <dbReference type="NCBI Taxonomy" id="3046"/>
    <lineage>
        <taxon>Eukaryota</taxon>
        <taxon>Viridiplantae</taxon>
        <taxon>Chlorophyta</taxon>
        <taxon>core chlorophytes</taxon>
        <taxon>Chlorophyceae</taxon>
        <taxon>CS clade</taxon>
        <taxon>Chlamydomonadales</taxon>
        <taxon>Dunaliellaceae</taxon>
        <taxon>Dunaliella</taxon>
    </lineage>
</organism>